<evidence type="ECO:0000259" key="3">
    <source>
        <dbReference type="Pfam" id="PF09557"/>
    </source>
</evidence>
<dbReference type="InterPro" id="IPR011033">
    <property type="entry name" value="PRC_barrel-like_sf"/>
</dbReference>
<dbReference type="InterPro" id="IPR052967">
    <property type="entry name" value="Stress_Response_Assoc"/>
</dbReference>
<dbReference type="PANTHER" id="PTHR38463">
    <property type="entry name" value="STRESS RESPONSE PROTEIN YSNF"/>
    <property type="match status" value="1"/>
</dbReference>
<dbReference type="InterPro" id="IPR027275">
    <property type="entry name" value="PRC-brl_dom"/>
</dbReference>
<protein>
    <submittedName>
        <fullName evidence="4">DUF2382 domain-containing protein</fullName>
    </submittedName>
</protein>
<feature type="compositionally biased region" description="Basic and acidic residues" evidence="1">
    <location>
        <begin position="303"/>
        <end position="345"/>
    </location>
</feature>
<dbReference type="InterPro" id="IPR014747">
    <property type="entry name" value="Bac_photo_RC_H_C"/>
</dbReference>
<feature type="domain" description="DUF2382" evidence="3">
    <location>
        <begin position="236"/>
        <end position="347"/>
    </location>
</feature>
<dbReference type="NCBIfam" id="TIGR02271">
    <property type="entry name" value="YsnF/AvaK domain"/>
    <property type="match status" value="1"/>
</dbReference>
<dbReference type="InterPro" id="IPR019060">
    <property type="entry name" value="DUF2382"/>
</dbReference>
<dbReference type="OrthoDB" id="3712018at2"/>
<evidence type="ECO:0000256" key="1">
    <source>
        <dbReference type="SAM" id="MobiDB-lite"/>
    </source>
</evidence>
<feature type="compositionally biased region" description="Basic and acidic residues" evidence="1">
    <location>
        <begin position="353"/>
        <end position="373"/>
    </location>
</feature>
<evidence type="ECO:0000259" key="2">
    <source>
        <dbReference type="Pfam" id="PF05239"/>
    </source>
</evidence>
<keyword evidence="5" id="KW-1185">Reference proteome</keyword>
<reference evidence="4 5" key="1">
    <citation type="submission" date="2019-02" db="EMBL/GenBank/DDBJ databases">
        <title>Draft genome sequences of novel Actinobacteria.</title>
        <authorList>
            <person name="Sahin N."/>
            <person name="Ay H."/>
            <person name="Saygin H."/>
        </authorList>
    </citation>
    <scope>NUCLEOTIDE SEQUENCE [LARGE SCALE GENOMIC DNA]</scope>
    <source>
        <strain evidence="4 5">KC201</strain>
    </source>
</reference>
<dbReference type="GO" id="GO:0019684">
    <property type="term" value="P:photosynthesis, light reaction"/>
    <property type="evidence" value="ECO:0007669"/>
    <property type="project" value="InterPro"/>
</dbReference>
<dbReference type="GO" id="GO:0030077">
    <property type="term" value="C:plasma membrane light-harvesting complex"/>
    <property type="evidence" value="ECO:0007669"/>
    <property type="project" value="InterPro"/>
</dbReference>
<dbReference type="Gene3D" id="3.90.50.10">
    <property type="entry name" value="Photosynthetic Reaction Center, subunit H, domain 2"/>
    <property type="match status" value="1"/>
</dbReference>
<feature type="domain" description="PRC-barrel" evidence="2">
    <location>
        <begin position="46"/>
        <end position="115"/>
    </location>
</feature>
<dbReference type="AlphaFoldDB" id="A0A4R4N084"/>
<dbReference type="Proteomes" id="UP000295157">
    <property type="component" value="Unassembled WGS sequence"/>
</dbReference>
<dbReference type="EMBL" id="SMJZ01000144">
    <property type="protein sequence ID" value="TDC01998.1"/>
    <property type="molecule type" value="Genomic_DNA"/>
</dbReference>
<evidence type="ECO:0000313" key="5">
    <source>
        <dbReference type="Proteomes" id="UP000295157"/>
    </source>
</evidence>
<feature type="compositionally biased region" description="Basic and acidic residues" evidence="1">
    <location>
        <begin position="282"/>
        <end position="296"/>
    </location>
</feature>
<dbReference type="Pfam" id="PF05239">
    <property type="entry name" value="PRC"/>
    <property type="match status" value="1"/>
</dbReference>
<sequence length="373" mass="41130">MAGLLSDTGMRGKTARQNVDLWRHGVFVTVEPGRAHWGIVVAMETEIRNLLDCHVVGSDGQSIGKVGQVYLNDRSGEPEWVTVRTGLFGMKQTFVPLANARRSGEEIKVPFDKEMIKGAPNIDVDDRLTIEEEADLYRYYGMRPSSVPQQRAGEPRTAKTPVTGDRPERPKPSGSAGAPRDDLITGGPAGGTAGKGGAEGATGETGRRDFAGRTAGPDVRGERVGGDLADEHHISMTRSEERLRIGKESRETGRVRLHKYVDTETVHETVPLSREEVVIEREAVHEGDTTAAHEAEIGEEDREMILHEERPVVGKETRPVERIRVSKRDVQHEETVEGQIRKERLEIDEDGASSERGEGEMFGHRGSDLPPER</sequence>
<dbReference type="PANTHER" id="PTHR38463:SF1">
    <property type="entry name" value="STRESS RESPONSE PROTEIN YSNF"/>
    <property type="match status" value="1"/>
</dbReference>
<gene>
    <name evidence="4" type="ORF">E1267_30365</name>
</gene>
<organism evidence="4 5">
    <name type="scientific">Nonomuraea longispora</name>
    <dbReference type="NCBI Taxonomy" id="1848320"/>
    <lineage>
        <taxon>Bacteria</taxon>
        <taxon>Bacillati</taxon>
        <taxon>Actinomycetota</taxon>
        <taxon>Actinomycetes</taxon>
        <taxon>Streptosporangiales</taxon>
        <taxon>Streptosporangiaceae</taxon>
        <taxon>Nonomuraea</taxon>
    </lineage>
</organism>
<comment type="caution">
    <text evidence="4">The sequence shown here is derived from an EMBL/GenBank/DDBJ whole genome shotgun (WGS) entry which is preliminary data.</text>
</comment>
<feature type="region of interest" description="Disordered" evidence="1">
    <location>
        <begin position="282"/>
        <end position="373"/>
    </location>
</feature>
<accession>A0A4R4N084</accession>
<proteinExistence type="predicted"/>
<feature type="compositionally biased region" description="Gly residues" evidence="1">
    <location>
        <begin position="187"/>
        <end position="200"/>
    </location>
</feature>
<name>A0A4R4N084_9ACTN</name>
<feature type="compositionally biased region" description="Basic and acidic residues" evidence="1">
    <location>
        <begin position="219"/>
        <end position="250"/>
    </location>
</feature>
<evidence type="ECO:0000313" key="4">
    <source>
        <dbReference type="EMBL" id="TDC01998.1"/>
    </source>
</evidence>
<dbReference type="Pfam" id="PF09557">
    <property type="entry name" value="DUF2382"/>
    <property type="match status" value="1"/>
</dbReference>
<feature type="region of interest" description="Disordered" evidence="1">
    <location>
        <begin position="141"/>
        <end position="250"/>
    </location>
</feature>
<dbReference type="SUPFAM" id="SSF50346">
    <property type="entry name" value="PRC-barrel domain"/>
    <property type="match status" value="1"/>
</dbReference>